<evidence type="ECO:0000313" key="3">
    <source>
        <dbReference type="EMBL" id="OFW56155.1"/>
    </source>
</evidence>
<dbReference type="EMBL" id="MELK01000048">
    <property type="protein sequence ID" value="OFW56155.1"/>
    <property type="molecule type" value="Genomic_DNA"/>
</dbReference>
<name>A0A1F2WH25_9ACTN</name>
<evidence type="ECO:0008006" key="5">
    <source>
        <dbReference type="Google" id="ProtNLM"/>
    </source>
</evidence>
<dbReference type="GO" id="GO:0015385">
    <property type="term" value="F:sodium:proton antiporter activity"/>
    <property type="evidence" value="ECO:0007669"/>
    <property type="project" value="TreeGrafter"/>
</dbReference>
<feature type="transmembrane region" description="Helical" evidence="2">
    <location>
        <begin position="67"/>
        <end position="89"/>
    </location>
</feature>
<sequence length="104" mass="11507">MVRNIITVIFCSIGAFWFLLGTTGLLRMPDIFSRLHPSTKCDTLGACSVMVGVAVYSGSLWDILKLILIMCFLLLSSATCGHAIGRSAVRRDIAPWRKSEEEEQ</sequence>
<dbReference type="PANTHER" id="PTHR34703">
    <property type="entry name" value="ANTIPORTER SUBUNIT MNHG2-RELATED"/>
    <property type="match status" value="1"/>
</dbReference>
<proteinExistence type="inferred from homology"/>
<protein>
    <recommendedName>
        <fullName evidence="5">Cation:proton antiporter</fullName>
    </recommendedName>
</protein>
<dbReference type="AlphaFoldDB" id="A0A1F2WH25"/>
<reference evidence="3 4" key="1">
    <citation type="journal article" date="2016" name="Nat. Commun.">
        <title>Thousands of microbial genomes shed light on interconnected biogeochemical processes in an aquifer system.</title>
        <authorList>
            <person name="Anantharaman K."/>
            <person name="Brown C.T."/>
            <person name="Hug L.A."/>
            <person name="Sharon I."/>
            <person name="Castelle C.J."/>
            <person name="Probst A.J."/>
            <person name="Thomas B.C."/>
            <person name="Singh A."/>
            <person name="Wilkins M.J."/>
            <person name="Karaoz U."/>
            <person name="Brodie E.L."/>
            <person name="Williams K.H."/>
            <person name="Hubbard S.S."/>
            <person name="Banfield J.F."/>
        </authorList>
    </citation>
    <scope>NUCLEOTIDE SEQUENCE [LARGE SCALE GENOMIC DNA]</scope>
</reference>
<comment type="similarity">
    <text evidence="1">Belongs to the CPA3 antiporters (TC 2.A.63) subunit G family.</text>
</comment>
<dbReference type="Pfam" id="PF03334">
    <property type="entry name" value="PhaG_MnhG_YufB"/>
    <property type="match status" value="1"/>
</dbReference>
<evidence type="ECO:0000313" key="4">
    <source>
        <dbReference type="Proteomes" id="UP000177876"/>
    </source>
</evidence>
<evidence type="ECO:0000256" key="2">
    <source>
        <dbReference type="SAM" id="Phobius"/>
    </source>
</evidence>
<organism evidence="3 4">
    <name type="scientific">Candidatus Solincola sediminis</name>
    <dbReference type="NCBI Taxonomy" id="1797199"/>
    <lineage>
        <taxon>Bacteria</taxon>
        <taxon>Bacillati</taxon>
        <taxon>Actinomycetota</taxon>
        <taxon>Candidatus Geothermincolia</taxon>
        <taxon>Candidatus Geothermincolales</taxon>
        <taxon>Candidatus Geothermincolaceae</taxon>
        <taxon>Candidatus Solincola</taxon>
    </lineage>
</organism>
<keyword evidence="2" id="KW-0472">Membrane</keyword>
<dbReference type="NCBIfam" id="TIGR01300">
    <property type="entry name" value="CPA3_mnhG_phaG"/>
    <property type="match status" value="1"/>
</dbReference>
<dbReference type="STRING" id="1797197.A2Y75_03270"/>
<dbReference type="Proteomes" id="UP000177876">
    <property type="component" value="Unassembled WGS sequence"/>
</dbReference>
<keyword evidence="2" id="KW-1133">Transmembrane helix</keyword>
<accession>A0A1F2WH25</accession>
<feature type="transmembrane region" description="Helical" evidence="2">
    <location>
        <begin position="6"/>
        <end position="29"/>
    </location>
</feature>
<keyword evidence="2" id="KW-0812">Transmembrane</keyword>
<evidence type="ECO:0000256" key="1">
    <source>
        <dbReference type="ARBA" id="ARBA00008404"/>
    </source>
</evidence>
<dbReference type="PANTHER" id="PTHR34703:SF1">
    <property type="entry name" value="ANTIPORTER SUBUNIT MNHG2-RELATED"/>
    <property type="match status" value="1"/>
</dbReference>
<comment type="caution">
    <text evidence="3">The sequence shown here is derived from an EMBL/GenBank/DDBJ whole genome shotgun (WGS) entry which is preliminary data.</text>
</comment>
<gene>
    <name evidence="3" type="ORF">A2Y75_03270</name>
</gene>
<dbReference type="InterPro" id="IPR005133">
    <property type="entry name" value="PhaG_MnhG_YufB"/>
</dbReference>